<dbReference type="Pfam" id="PF12802">
    <property type="entry name" value="MarR_2"/>
    <property type="match status" value="1"/>
</dbReference>
<dbReference type="InterPro" id="IPR036390">
    <property type="entry name" value="WH_DNA-bd_sf"/>
</dbReference>
<evidence type="ECO:0000259" key="1">
    <source>
        <dbReference type="PROSITE" id="PS50995"/>
    </source>
</evidence>
<dbReference type="PANTHER" id="PTHR33164:SF43">
    <property type="entry name" value="HTH-TYPE TRANSCRIPTIONAL REPRESSOR YETL"/>
    <property type="match status" value="1"/>
</dbReference>
<reference evidence="2" key="1">
    <citation type="submission" date="2009-07" db="EMBL/GenBank/DDBJ databases">
        <authorList>
            <person name="Weinstock G."/>
            <person name="Sodergren E."/>
            <person name="Clifton S."/>
            <person name="Fulton L."/>
            <person name="Fulton B."/>
            <person name="Courtney L."/>
            <person name="Fronick C."/>
            <person name="Harrison M."/>
            <person name="Strong C."/>
            <person name="Farmer C."/>
            <person name="Delahaunty K."/>
            <person name="Markovic C."/>
            <person name="Hall O."/>
            <person name="Minx P."/>
            <person name="Tomlinson C."/>
            <person name="Mitreva M."/>
            <person name="Nelson J."/>
            <person name="Hou S."/>
            <person name="Wollam A."/>
            <person name="Pepin K.H."/>
            <person name="Johnson M."/>
            <person name="Bhonagiri V."/>
            <person name="Nash W.E."/>
            <person name="Warren W."/>
            <person name="Chinwalla A."/>
            <person name="Mardis E.R."/>
            <person name="Wilson R.K."/>
        </authorList>
    </citation>
    <scope>NUCLEOTIDE SEQUENCE [LARGE SCALE GENOMIC DNA]</scope>
    <source>
        <strain evidence="2">DSM 14469</strain>
    </source>
</reference>
<proteinExistence type="predicted"/>
<keyword evidence="3" id="KW-1185">Reference proteome</keyword>
<dbReference type="EMBL" id="ACCL02000004">
    <property type="protein sequence ID" value="EET61830.1"/>
    <property type="molecule type" value="Genomic_DNA"/>
</dbReference>
<comment type="caution">
    <text evidence="2">The sequence shown here is derived from an EMBL/GenBank/DDBJ whole genome shotgun (WGS) entry which is preliminary data.</text>
</comment>
<dbReference type="PRINTS" id="PR00598">
    <property type="entry name" value="HTHMARR"/>
</dbReference>
<dbReference type="InterPro" id="IPR036388">
    <property type="entry name" value="WH-like_DNA-bd_sf"/>
</dbReference>
<dbReference type="GO" id="GO:0006950">
    <property type="term" value="P:response to stress"/>
    <property type="evidence" value="ECO:0007669"/>
    <property type="project" value="TreeGrafter"/>
</dbReference>
<feature type="domain" description="HTH marR-type" evidence="1">
    <location>
        <begin position="1"/>
        <end position="145"/>
    </location>
</feature>
<evidence type="ECO:0000313" key="2">
    <source>
        <dbReference type="EMBL" id="EET61830.1"/>
    </source>
</evidence>
<name>C6LBM7_9FIRM</name>
<organism evidence="2 3">
    <name type="scientific">Marvinbryantia formatexigens DSM 14469</name>
    <dbReference type="NCBI Taxonomy" id="478749"/>
    <lineage>
        <taxon>Bacteria</taxon>
        <taxon>Bacillati</taxon>
        <taxon>Bacillota</taxon>
        <taxon>Clostridia</taxon>
        <taxon>Lachnospirales</taxon>
        <taxon>Lachnospiraceae</taxon>
        <taxon>Marvinbryantia</taxon>
    </lineage>
</organism>
<sequence length="156" mass="18020">MARRFGMTVEKIKEMLDACYQAKRIRDMLPPLPAGVTPSYIQYLDVIENLERRGVRVKISDISSALGLPRPGVTRTVKEMENKGYLTKIASAEDGRIIYISMTESGKQLSYRYNEQYFSVLAPHLADISEEDADCMIRIIEKFYRGTCEWRDSFYE</sequence>
<dbReference type="PROSITE" id="PS50995">
    <property type="entry name" value="HTH_MARR_2"/>
    <property type="match status" value="1"/>
</dbReference>
<dbReference type="eggNOG" id="COG1846">
    <property type="taxonomic scope" value="Bacteria"/>
</dbReference>
<dbReference type="PANTHER" id="PTHR33164">
    <property type="entry name" value="TRANSCRIPTIONAL REGULATOR, MARR FAMILY"/>
    <property type="match status" value="1"/>
</dbReference>
<dbReference type="InterPro" id="IPR000835">
    <property type="entry name" value="HTH_MarR-typ"/>
</dbReference>
<dbReference type="GO" id="GO:0003700">
    <property type="term" value="F:DNA-binding transcription factor activity"/>
    <property type="evidence" value="ECO:0007669"/>
    <property type="project" value="InterPro"/>
</dbReference>
<dbReference type="Gene3D" id="1.10.10.10">
    <property type="entry name" value="Winged helix-like DNA-binding domain superfamily/Winged helix DNA-binding domain"/>
    <property type="match status" value="1"/>
</dbReference>
<evidence type="ECO:0000313" key="3">
    <source>
        <dbReference type="Proteomes" id="UP000005561"/>
    </source>
</evidence>
<dbReference type="SUPFAM" id="SSF46785">
    <property type="entry name" value="Winged helix' DNA-binding domain"/>
    <property type="match status" value="1"/>
</dbReference>
<gene>
    <name evidence="2" type="ORF">BRYFOR_06022</name>
</gene>
<dbReference type="InterPro" id="IPR039422">
    <property type="entry name" value="MarR/SlyA-like"/>
</dbReference>
<dbReference type="AlphaFoldDB" id="C6LBM7"/>
<accession>C6LBM7</accession>
<dbReference type="SMART" id="SM00347">
    <property type="entry name" value="HTH_MARR"/>
    <property type="match status" value="1"/>
</dbReference>
<dbReference type="STRING" id="168384.SAMN05660368_00612"/>
<dbReference type="Proteomes" id="UP000005561">
    <property type="component" value="Unassembled WGS sequence"/>
</dbReference>
<protein>
    <submittedName>
        <fullName evidence="2">Transcriptional regulator, MarR family</fullName>
    </submittedName>
</protein>